<dbReference type="OrthoDB" id="2407789at2"/>
<reference evidence="1 2" key="1">
    <citation type="submission" date="2017-07" db="EMBL/GenBank/DDBJ databases">
        <title>Fictibacillus sp. nov. GDSW-R2A3 Genome sequencing and assembly.</title>
        <authorList>
            <person name="Mayilraj S."/>
        </authorList>
    </citation>
    <scope>NUCLEOTIDE SEQUENCE [LARGE SCALE GENOMIC DNA]</scope>
    <source>
        <strain evidence="1 2">GDSW-R2A3</strain>
    </source>
</reference>
<dbReference type="SMART" id="SM01298">
    <property type="entry name" value="KapB"/>
    <property type="match status" value="1"/>
</dbReference>
<proteinExistence type="predicted"/>
<organism evidence="1 2">
    <name type="scientific">Fictibacillus aquaticus</name>
    <dbReference type="NCBI Taxonomy" id="2021314"/>
    <lineage>
        <taxon>Bacteria</taxon>
        <taxon>Bacillati</taxon>
        <taxon>Bacillota</taxon>
        <taxon>Bacilli</taxon>
        <taxon>Bacillales</taxon>
        <taxon>Fictibacillaceae</taxon>
        <taxon>Fictibacillus</taxon>
    </lineage>
</organism>
<gene>
    <name evidence="1" type="ORF">CGZ90_01855</name>
</gene>
<dbReference type="RefSeq" id="WP_094250632.1">
    <property type="nucleotide sequence ID" value="NZ_JBHLXL010000001.1"/>
</dbReference>
<dbReference type="InterPro" id="IPR014916">
    <property type="entry name" value="KapB"/>
</dbReference>
<dbReference type="SUPFAM" id="SSF141251">
    <property type="entry name" value="Kinase-associated protein B-like"/>
    <property type="match status" value="1"/>
</dbReference>
<name>A0A235FBG6_9BACL</name>
<dbReference type="Proteomes" id="UP000215059">
    <property type="component" value="Unassembled WGS sequence"/>
</dbReference>
<dbReference type="Gene3D" id="2.30.30.430">
    <property type="entry name" value="Kinase associated protein B domain"/>
    <property type="match status" value="1"/>
</dbReference>
<sequence length="122" mass="14093">MKPIVKAQYKTGAYIGEKEEVKNGRALIKVLAVIKHPMQGDLHHPKQADVPFFQERKALSYGERTWVPEHTVSPYEGELPDYRTSLEKAMQQLYVQLEAEKTDFADKSIICLNELRKDYKLS</sequence>
<keyword evidence="1" id="KW-0418">Kinase</keyword>
<dbReference type="Pfam" id="PF08810">
    <property type="entry name" value="KapB"/>
    <property type="match status" value="1"/>
</dbReference>
<evidence type="ECO:0000313" key="2">
    <source>
        <dbReference type="Proteomes" id="UP000215059"/>
    </source>
</evidence>
<keyword evidence="2" id="KW-1185">Reference proteome</keyword>
<dbReference type="EMBL" id="NOII01000001">
    <property type="protein sequence ID" value="OYD58671.1"/>
    <property type="molecule type" value="Genomic_DNA"/>
</dbReference>
<evidence type="ECO:0000313" key="1">
    <source>
        <dbReference type="EMBL" id="OYD58671.1"/>
    </source>
</evidence>
<dbReference type="InterPro" id="IPR038080">
    <property type="entry name" value="KapB_sf"/>
</dbReference>
<dbReference type="GO" id="GO:0016301">
    <property type="term" value="F:kinase activity"/>
    <property type="evidence" value="ECO:0007669"/>
    <property type="project" value="UniProtKB-KW"/>
</dbReference>
<protein>
    <submittedName>
        <fullName evidence="1">Kinase</fullName>
    </submittedName>
</protein>
<accession>A0A235FBG6</accession>
<keyword evidence="1" id="KW-0808">Transferase</keyword>
<dbReference type="AlphaFoldDB" id="A0A235FBG6"/>
<comment type="caution">
    <text evidence="1">The sequence shown here is derived from an EMBL/GenBank/DDBJ whole genome shotgun (WGS) entry which is preliminary data.</text>
</comment>